<dbReference type="Gene3D" id="2.60.120.290">
    <property type="entry name" value="Spermadhesin, CUB domain"/>
    <property type="match status" value="14"/>
</dbReference>
<evidence type="ECO:0000256" key="3">
    <source>
        <dbReference type="ARBA" id="ARBA00023157"/>
    </source>
</evidence>
<evidence type="ECO:0000256" key="4">
    <source>
        <dbReference type="ARBA" id="ARBA00023180"/>
    </source>
</evidence>
<feature type="domain" description="CUB" evidence="6">
    <location>
        <begin position="391"/>
        <end position="503"/>
    </location>
</feature>
<feature type="domain" description="CUB" evidence="6">
    <location>
        <begin position="2000"/>
        <end position="2123"/>
    </location>
</feature>
<accession>A0A1I8NQJ8</accession>
<keyword evidence="1" id="KW-0732">Signal</keyword>
<dbReference type="PROSITE" id="PS01180">
    <property type="entry name" value="CUB"/>
    <property type="match status" value="13"/>
</dbReference>
<gene>
    <name evidence="7" type="primary">106094331</name>
</gene>
<keyword evidence="4" id="KW-0325">Glycoprotein</keyword>
<feature type="domain" description="CUB" evidence="6">
    <location>
        <begin position="505"/>
        <end position="617"/>
    </location>
</feature>
<dbReference type="PANTHER" id="PTHR24251">
    <property type="entry name" value="OVOCHYMASE-RELATED"/>
    <property type="match status" value="1"/>
</dbReference>
<feature type="domain" description="CUB" evidence="6">
    <location>
        <begin position="1407"/>
        <end position="1523"/>
    </location>
</feature>
<dbReference type="FunFam" id="2.60.120.290:FF:000003">
    <property type="entry name" value="Neuropilin"/>
    <property type="match status" value="1"/>
</dbReference>
<dbReference type="EnsemblMetazoa" id="SCAU001158-RA">
    <property type="protein sequence ID" value="SCAU001158-PA"/>
    <property type="gene ID" value="SCAU001158"/>
</dbReference>
<evidence type="ECO:0000313" key="7">
    <source>
        <dbReference type="EnsemblMetazoa" id="SCAU001158-PA"/>
    </source>
</evidence>
<keyword evidence="8" id="KW-1185">Reference proteome</keyword>
<dbReference type="SUPFAM" id="SSF49854">
    <property type="entry name" value="Spermadhesin, CUB domain"/>
    <property type="match status" value="13"/>
</dbReference>
<dbReference type="SMART" id="SM00042">
    <property type="entry name" value="CUB"/>
    <property type="match status" value="12"/>
</dbReference>
<keyword evidence="3 5" id="KW-1015">Disulfide bond</keyword>
<evidence type="ECO:0000256" key="1">
    <source>
        <dbReference type="ARBA" id="ARBA00022729"/>
    </source>
</evidence>
<evidence type="ECO:0000256" key="2">
    <source>
        <dbReference type="ARBA" id="ARBA00022737"/>
    </source>
</evidence>
<feature type="domain" description="CUB" evidence="6">
    <location>
        <begin position="621"/>
        <end position="731"/>
    </location>
</feature>
<evidence type="ECO:0000313" key="8">
    <source>
        <dbReference type="Proteomes" id="UP000095300"/>
    </source>
</evidence>
<name>A0A1I8NQJ8_STOCA</name>
<protein>
    <recommendedName>
        <fullName evidence="6">CUB domain-containing protein</fullName>
    </recommendedName>
</protein>
<dbReference type="STRING" id="35570.A0A1I8NQJ8"/>
<evidence type="ECO:0000259" key="6">
    <source>
        <dbReference type="PROSITE" id="PS01180"/>
    </source>
</evidence>
<dbReference type="FunFam" id="2.60.120.290:FF:000013">
    <property type="entry name" value="Membrane frizzled-related protein"/>
    <property type="match status" value="2"/>
</dbReference>
<feature type="domain" description="CUB" evidence="6">
    <location>
        <begin position="160"/>
        <end position="270"/>
    </location>
</feature>
<dbReference type="CDD" id="cd00041">
    <property type="entry name" value="CUB"/>
    <property type="match status" value="11"/>
</dbReference>
<dbReference type="Proteomes" id="UP000095300">
    <property type="component" value="Unassembled WGS sequence"/>
</dbReference>
<feature type="disulfide bond" evidence="5">
    <location>
        <begin position="274"/>
        <end position="301"/>
    </location>
</feature>
<dbReference type="InterPro" id="IPR035914">
    <property type="entry name" value="Sperma_CUB_dom_sf"/>
</dbReference>
<dbReference type="OrthoDB" id="10009301at2759"/>
<feature type="domain" description="CUB" evidence="6">
    <location>
        <begin position="1526"/>
        <end position="1639"/>
    </location>
</feature>
<evidence type="ECO:0000256" key="5">
    <source>
        <dbReference type="PROSITE-ProRule" id="PRU00059"/>
    </source>
</evidence>
<feature type="domain" description="CUB" evidence="6">
    <location>
        <begin position="1163"/>
        <end position="1281"/>
    </location>
</feature>
<feature type="domain" description="CUB" evidence="6">
    <location>
        <begin position="844"/>
        <end position="954"/>
    </location>
</feature>
<reference evidence="7" key="1">
    <citation type="submission" date="2020-05" db="UniProtKB">
        <authorList>
            <consortium name="EnsemblMetazoa"/>
        </authorList>
    </citation>
    <scope>IDENTIFICATION</scope>
    <source>
        <strain evidence="7">USDA</strain>
    </source>
</reference>
<dbReference type="VEuPathDB" id="VectorBase:SCAU001158"/>
<feature type="domain" description="CUB" evidence="6">
    <location>
        <begin position="2236"/>
        <end position="2349"/>
    </location>
</feature>
<feature type="domain" description="CUB" evidence="6">
    <location>
        <begin position="1754"/>
        <end position="1868"/>
    </location>
</feature>
<dbReference type="Pfam" id="PF00431">
    <property type="entry name" value="CUB"/>
    <property type="match status" value="11"/>
</dbReference>
<dbReference type="InterPro" id="IPR000859">
    <property type="entry name" value="CUB_dom"/>
</dbReference>
<keyword evidence="2" id="KW-0677">Repeat</keyword>
<organism evidence="7 8">
    <name type="scientific">Stomoxys calcitrans</name>
    <name type="common">Stable fly</name>
    <name type="synonym">Conops calcitrans</name>
    <dbReference type="NCBI Taxonomy" id="35570"/>
    <lineage>
        <taxon>Eukaryota</taxon>
        <taxon>Metazoa</taxon>
        <taxon>Ecdysozoa</taxon>
        <taxon>Arthropoda</taxon>
        <taxon>Hexapoda</taxon>
        <taxon>Insecta</taxon>
        <taxon>Pterygota</taxon>
        <taxon>Neoptera</taxon>
        <taxon>Endopterygota</taxon>
        <taxon>Diptera</taxon>
        <taxon>Brachycera</taxon>
        <taxon>Muscomorpha</taxon>
        <taxon>Muscoidea</taxon>
        <taxon>Muscidae</taxon>
        <taxon>Stomoxys</taxon>
    </lineage>
</organism>
<feature type="domain" description="CUB" evidence="6">
    <location>
        <begin position="1047"/>
        <end position="1161"/>
    </location>
</feature>
<comment type="caution">
    <text evidence="5">Lacks conserved residue(s) required for the propagation of feature annotation.</text>
</comment>
<sequence length="2355" mass="267459">VYMSDTNKQRFYKGAPMELFAEYNKMTIVFHAGTNPHKARGLRLEYSFEENNCGGVFTDNGILHFDKGFDVFDKTCIYIFEAAPGRNVELSFNITTLGGVENPAMIYGIIPGEKDYLLKNITKEKFVNEVFPFNTIRMLIHANVYLFIRQYKFISTNTDCVREFSSLYGTIKSPNWPLPYSANLNCSWIITAPLGFKIELRIQNFTLEQDCSGDFLEIRNGKYSSSPLIGRYCGDRMPSRITSFANSLFLRFTSDDSVQGRGFHLNWEQTETGCGGKLTSYKGSIHSPVWDSMTTEFSPICNWIIQVAQGSSISLNIKTSIDEFQFCSNNHLRIFDGSSTSSPLLNFDCLTVQTKGQMTLTSTSNQMLILYEASKDSMDEAEFILDYETNCNMVLDHIVGIIESPNFPEPYPELLNCKWDIEAGSKNKVQLAFSHLSLETDSMQCEHDYVEVWDMQDSDVLTKQRLCTHQSQPITSQGNHFRLLFVTDYSNSKNGFRAEYSRQGCGQVLTERVHIITSPNYPHSIDVDCDYYIEVTAGQKIILNVLEFQTDTEMENCDFDALIIKESKKSLLPLLEQCSSRQTGPLTVTSHSNRLYIHYRSSNSGSNKYFKAFYRTEAAQCGGTFIASSGTITSPNFPDLIKQDYKCVWEISVPQENEIQLTIKNIEKTLSDNCTDNYLKISYRSQNATEFRCLSASYQNLLLIPTNTLSVEFVSKSASDGVRFAMAFAKQCGGTIAKDSGVIKANSAENCKWTFNEPEGTLISINILQFDCYCGKTDQAKTECGKRGLGFKVNYFGSDISSANFSKIFCEDYQPNVKFEASKLDIFANNVNFHAIFSTTLHNCGGIILSPRGSLASPNWPSVYPPNVECTWTLTAPSGNSLQLQFEEMDIAKSEGCNEDFLEIRRVIHTQLLGLYCGNQVPEEVLKPSDFYWIRFRSSEGSSGKGFKLKWSYAHLNEIVNETKGLIKSPAANTISNEDEPFVWRIVVENGKFIKLEFEHYSEGLLNQTKLFKYSSSNYLTIKYVLILPRPLLPERWNLTYREYSDCNEEYRLVPEAATINITSPNYPHSPHPHTECEWRIVAPPGEIIKVEFEDSFDFNARFCIQEYIELFDGSTSLARSLGKYCYKPPTIRTTQNILTMHFLTDINEPRGAFKARISIDKCGASYSSMRDVVKSPGYPIPGSYPSYSQCDYAISLPGPFQMRLIVEDIHLPFDSENPTRSDHLEIIPLGAPNVPATKFIFGNFTNSTDLEMSTNKVIIRFHTFAKNAKYRGFRIAYRSPTDSNRQHVVGESGVLIMKFPERTQFESYKKWRIEVPKGLRVRLEMLNMDELKEQNTTVSLVYEHVASSKTTHPVLVFAAGAITVNYRQNLTQVLQPSNQEIGYYLIAQSEYERIRRLTMSYRLHKCGGHMLVDRLNTAHPKETDLNYGAIMCVWTLSNPPYLGGGGSEHRLFGNFSFSEGCDREFVLIRERRWDAEPTKKICKDNQDEFDSFVVKSSLTFIVYQAENYSSQKTNFFMRTRKTLLCGSETSVTNFLSAVQVDFAHYENNQECSWVFYTEQGKYLQITFYNRFFIEASENCTKDYLEVQNYVDGLWIPGQRFCGRELPPAYNSTTHRLRLVFRTNEAVRGDGFTLNVRSQCSVTLNVTSELRTIESPYSSGMGATRLRCDYVFKSNEIGKLISVRAIYNQEFSPPLQSGCMFGFTPYKLNATGQEQAVKTHCETNFEERAYYYLKLSYVAYSAARYTIEYGLDSCGGNISTTATIIRPLKHESSTNGYAENMNCVWYVTAPDDRSIAVQFKYFDTEKDFDHVSIYAGHSIEQDKLVQQLSGNLTDRPPTLLVESNLAVINAISDVSNSAKGFQAMVVFLPNCNERISLTEGNSPLNLARTFKLSTGGEQYICHYRLNAPKGYRVGVNVKKIQLNHDLVNCHNSNHSCARGLCNSVEIFDSLAMGQLSMGKFCQTANLSMVSSYEDAMVKFVAKKAGQLSFEILLTLEKSACGPTTEFQLNDKENLTLTFPLGNVSTYGANMHCNWFIRSNKSLEFLFTYIDLQNVSQVTDKCLDYIQIKYRDTTDTICGRSSHYSFTVDEHLAWEVLQYSNVEIVFHSDDQIEGRGFELKVGHQEVGNRFFNQLSASITAYYETSIGNNTITVPENYNLNFFITVGYIPRQEECDPKKFFIIDLKINETIFNLCERYRDFSIPLYTTTNTVRVESMRSSAVQTLNYWVSDKKDPLGCGGILQSRKGSIMSPPYGNDHNYSECIWNITLPPPNGISLYIESFDMGSETNCHLNNLKIFDIMDDGTEKLLKSLCGLEESAQLVISKSNRIAVVSRKSPNFDGTGWSLSYQPKEPWMVD</sequence>
<feature type="domain" description="CUB" evidence="6">
    <location>
        <begin position="274"/>
        <end position="390"/>
    </location>
</feature>
<proteinExistence type="predicted"/>